<accession>A0ABV6YWJ5</accession>
<dbReference type="SUPFAM" id="SSF51735">
    <property type="entry name" value="NAD(P)-binding Rossmann-fold domains"/>
    <property type="match status" value="1"/>
</dbReference>
<dbReference type="InterPro" id="IPR057326">
    <property type="entry name" value="KR_dom"/>
</dbReference>
<evidence type="ECO:0000256" key="2">
    <source>
        <dbReference type="ARBA" id="ARBA00022857"/>
    </source>
</evidence>
<dbReference type="Gene3D" id="3.40.50.720">
    <property type="entry name" value="NAD(P)-binding Rossmann-like Domain"/>
    <property type="match status" value="1"/>
</dbReference>
<dbReference type="InterPro" id="IPR036291">
    <property type="entry name" value="NAD(P)-bd_dom_sf"/>
</dbReference>
<sequence length="280" mass="30635">MHKKVALITGAASGIGKQFAHALIKKGSYQVALTDINEEELKEHFQPQDDVVLYKLDVRDVERWREVIADVLARYNGLDYLFNIAGLVAPGFLLNTSTDDVDRIIDINTKGVIHGTRFGAEVMVKQGHGHIINVASLAGVTPVPGLSLYTASKFAVRGFSLAEALTLREKGVAVTVICPDLVDTPMLDLQLDYLEESALVFSGPKPLTVVDLEKAFFKAMQKKPLEMTLPPLRGVLSKIGSAFPSLLVLLAKPLSLKGQRSIKKFRQQRPDKWGKTGSSS</sequence>
<reference evidence="6 7" key="1">
    <citation type="submission" date="2024-09" db="EMBL/GenBank/DDBJ databases">
        <title>Laminarin stimulates single cell rates of sulfate reduction while oxygen inhibits transcriptomic activity in coastal marine sediment.</title>
        <authorList>
            <person name="Lindsay M."/>
            <person name="Orcutt B."/>
            <person name="Emerson D."/>
            <person name="Stepanauskas R."/>
            <person name="D'Angelo T."/>
        </authorList>
    </citation>
    <scope>NUCLEOTIDE SEQUENCE [LARGE SCALE GENOMIC DNA]</scope>
    <source>
        <strain evidence="6">SAG AM-311-K15</strain>
    </source>
</reference>
<dbReference type="InterPro" id="IPR002347">
    <property type="entry name" value="SDR_fam"/>
</dbReference>
<gene>
    <name evidence="6" type="ORF">ACFL27_10345</name>
</gene>
<comment type="caution">
    <text evidence="6">The sequence shown here is derived from an EMBL/GenBank/DDBJ whole genome shotgun (WGS) entry which is preliminary data.</text>
</comment>
<evidence type="ECO:0000256" key="4">
    <source>
        <dbReference type="RuleBase" id="RU000363"/>
    </source>
</evidence>
<dbReference type="GO" id="GO:0016491">
    <property type="term" value="F:oxidoreductase activity"/>
    <property type="evidence" value="ECO:0007669"/>
    <property type="project" value="UniProtKB-KW"/>
</dbReference>
<evidence type="ECO:0000259" key="5">
    <source>
        <dbReference type="SMART" id="SM00822"/>
    </source>
</evidence>
<protein>
    <submittedName>
        <fullName evidence="6">SDR family oxidoreductase</fullName>
        <ecNumber evidence="6">1.-.-.-</ecNumber>
    </submittedName>
</protein>
<keyword evidence="3 6" id="KW-0560">Oxidoreductase</keyword>
<evidence type="ECO:0000313" key="6">
    <source>
        <dbReference type="EMBL" id="MFC1850580.1"/>
    </source>
</evidence>
<dbReference type="SMART" id="SM00822">
    <property type="entry name" value="PKS_KR"/>
    <property type="match status" value="1"/>
</dbReference>
<dbReference type="Pfam" id="PF00106">
    <property type="entry name" value="adh_short"/>
    <property type="match status" value="1"/>
</dbReference>
<keyword evidence="7" id="KW-1185">Reference proteome</keyword>
<name>A0ABV6YWJ5_UNCC1</name>
<dbReference type="PRINTS" id="PR00081">
    <property type="entry name" value="GDHRDH"/>
</dbReference>
<keyword evidence="2" id="KW-0521">NADP</keyword>
<organism evidence="6 7">
    <name type="scientific">candidate division CSSED10-310 bacterium</name>
    <dbReference type="NCBI Taxonomy" id="2855610"/>
    <lineage>
        <taxon>Bacteria</taxon>
        <taxon>Bacteria division CSSED10-310</taxon>
    </lineage>
</organism>
<dbReference type="Proteomes" id="UP001594351">
    <property type="component" value="Unassembled WGS sequence"/>
</dbReference>
<proteinExistence type="inferred from homology"/>
<dbReference type="PRINTS" id="PR00080">
    <property type="entry name" value="SDRFAMILY"/>
</dbReference>
<feature type="domain" description="Ketoreductase" evidence="5">
    <location>
        <begin position="4"/>
        <end position="185"/>
    </location>
</feature>
<dbReference type="PANTHER" id="PTHR43391">
    <property type="entry name" value="RETINOL DEHYDROGENASE-RELATED"/>
    <property type="match status" value="1"/>
</dbReference>
<evidence type="ECO:0000256" key="3">
    <source>
        <dbReference type="ARBA" id="ARBA00023002"/>
    </source>
</evidence>
<evidence type="ECO:0000256" key="1">
    <source>
        <dbReference type="ARBA" id="ARBA00006484"/>
    </source>
</evidence>
<dbReference type="PANTHER" id="PTHR43391:SF14">
    <property type="entry name" value="DEHYDROGENASE_REDUCTASE SDR FAMILY PROTEIN 7-LIKE"/>
    <property type="match status" value="1"/>
</dbReference>
<dbReference type="EC" id="1.-.-.-" evidence="6"/>
<dbReference type="CDD" id="cd05233">
    <property type="entry name" value="SDR_c"/>
    <property type="match status" value="1"/>
</dbReference>
<comment type="similarity">
    <text evidence="1 4">Belongs to the short-chain dehydrogenases/reductases (SDR) family.</text>
</comment>
<dbReference type="EMBL" id="JBHPBY010000109">
    <property type="protein sequence ID" value="MFC1850580.1"/>
    <property type="molecule type" value="Genomic_DNA"/>
</dbReference>
<evidence type="ECO:0000313" key="7">
    <source>
        <dbReference type="Proteomes" id="UP001594351"/>
    </source>
</evidence>